<dbReference type="GO" id="GO:0015661">
    <property type="term" value="F:L-lysine efflux transmembrane transporter activity"/>
    <property type="evidence" value="ECO:0007669"/>
    <property type="project" value="InterPro"/>
</dbReference>
<feature type="transmembrane region" description="Helical" evidence="1">
    <location>
        <begin position="34"/>
        <end position="50"/>
    </location>
</feature>
<comment type="caution">
    <text evidence="2">The sequence shown here is derived from an EMBL/GenBank/DDBJ whole genome shotgun (WGS) entry which is preliminary data.</text>
</comment>
<proteinExistence type="predicted"/>
<evidence type="ECO:0008006" key="3">
    <source>
        <dbReference type="Google" id="ProtNLM"/>
    </source>
</evidence>
<feature type="transmembrane region" description="Helical" evidence="1">
    <location>
        <begin position="62"/>
        <end position="87"/>
    </location>
</feature>
<evidence type="ECO:0000313" key="2">
    <source>
        <dbReference type="EMBL" id="MPN56692.1"/>
    </source>
</evidence>
<evidence type="ECO:0000256" key="1">
    <source>
        <dbReference type="SAM" id="Phobius"/>
    </source>
</evidence>
<keyword evidence="1" id="KW-0812">Transmembrane</keyword>
<keyword evidence="1" id="KW-1133">Transmembrane helix</keyword>
<reference evidence="2" key="1">
    <citation type="submission" date="2019-08" db="EMBL/GenBank/DDBJ databases">
        <authorList>
            <person name="Kucharzyk K."/>
            <person name="Murdoch R.W."/>
            <person name="Higgins S."/>
            <person name="Loffler F."/>
        </authorList>
    </citation>
    <scope>NUCLEOTIDE SEQUENCE</scope>
</reference>
<dbReference type="Pfam" id="PF03956">
    <property type="entry name" value="Lys_export"/>
    <property type="match status" value="1"/>
</dbReference>
<accession>A0A645J0S4</accession>
<name>A0A645J0S4_9ZZZZ</name>
<protein>
    <recommendedName>
        <fullName evidence="3">DUF340 domain-containing protein</fullName>
    </recommendedName>
</protein>
<keyword evidence="1" id="KW-0472">Membrane</keyword>
<gene>
    <name evidence="2" type="ORF">SDC9_204383</name>
</gene>
<dbReference type="InterPro" id="IPR005642">
    <property type="entry name" value="LysO"/>
</dbReference>
<dbReference type="EMBL" id="VSSQ01127321">
    <property type="protein sequence ID" value="MPN56692.1"/>
    <property type="molecule type" value="Genomic_DNA"/>
</dbReference>
<organism evidence="2">
    <name type="scientific">bioreactor metagenome</name>
    <dbReference type="NCBI Taxonomy" id="1076179"/>
    <lineage>
        <taxon>unclassified sequences</taxon>
        <taxon>metagenomes</taxon>
        <taxon>ecological metagenomes</taxon>
    </lineage>
</organism>
<sequence>MQYYLFAIIGGALIGALICIAPKAKKILTRFQEAGVYLLVASMGVSIGLNKDLISKIPSLGFAALITAFLCTLGSVLAVYFIGRLFLKEKKEARR</sequence>
<dbReference type="AlphaFoldDB" id="A0A645J0S4"/>
<feature type="transmembrane region" description="Helical" evidence="1">
    <location>
        <begin position="6"/>
        <end position="22"/>
    </location>
</feature>